<feature type="compositionally biased region" description="Basic and acidic residues" evidence="1">
    <location>
        <begin position="45"/>
        <end position="54"/>
    </location>
</feature>
<organism evidence="3 4">
    <name type="scientific">Ensete ventricosum</name>
    <name type="common">Abyssinian banana</name>
    <name type="synonym">Musa ensete</name>
    <dbReference type="NCBI Taxonomy" id="4639"/>
    <lineage>
        <taxon>Eukaryota</taxon>
        <taxon>Viridiplantae</taxon>
        <taxon>Streptophyta</taxon>
        <taxon>Embryophyta</taxon>
        <taxon>Tracheophyta</taxon>
        <taxon>Spermatophyta</taxon>
        <taxon>Magnoliopsida</taxon>
        <taxon>Liliopsida</taxon>
        <taxon>Zingiberales</taxon>
        <taxon>Musaceae</taxon>
        <taxon>Ensete</taxon>
    </lineage>
</organism>
<gene>
    <name evidence="3" type="ORF">OPV22_000218</name>
</gene>
<evidence type="ECO:0000259" key="2">
    <source>
        <dbReference type="Pfam" id="PF14379"/>
    </source>
</evidence>
<sequence length="75" mass="8595">MVKTGREGERNDYKASAKHDGHEGIDVVPSSEVWTWKANQNGEKPGSKEEREMPLGEGLRYQIEVQRKLQEQLEV</sequence>
<feature type="domain" description="MYB-CC type transcription factor LHEQLE-containing" evidence="2">
    <location>
        <begin position="54"/>
        <end position="75"/>
    </location>
</feature>
<keyword evidence="4" id="KW-1185">Reference proteome</keyword>
<dbReference type="InterPro" id="IPR025756">
    <property type="entry name" value="Myb_CC_LHEQLE"/>
</dbReference>
<dbReference type="AlphaFoldDB" id="A0AAV8RVB5"/>
<accession>A0AAV8RVB5</accession>
<feature type="compositionally biased region" description="Basic and acidic residues" evidence="1">
    <location>
        <begin position="1"/>
        <end position="25"/>
    </location>
</feature>
<dbReference type="Pfam" id="PF14379">
    <property type="entry name" value="Myb_CC_LHEQLE"/>
    <property type="match status" value="1"/>
</dbReference>
<name>A0AAV8RVB5_ENSVE</name>
<reference evidence="3 4" key="1">
    <citation type="submission" date="2022-12" db="EMBL/GenBank/DDBJ databases">
        <title>Chromosome-scale assembly of the Ensete ventricosum genome.</title>
        <authorList>
            <person name="Dussert Y."/>
            <person name="Stocks J."/>
            <person name="Wendawek A."/>
            <person name="Woldeyes F."/>
            <person name="Nichols R.A."/>
            <person name="Borrell J.S."/>
        </authorList>
    </citation>
    <scope>NUCLEOTIDE SEQUENCE [LARGE SCALE GENOMIC DNA]</scope>
    <source>
        <strain evidence="4">cv. Maze</strain>
        <tissue evidence="3">Seeds</tissue>
    </source>
</reference>
<evidence type="ECO:0000313" key="4">
    <source>
        <dbReference type="Proteomes" id="UP001222027"/>
    </source>
</evidence>
<comment type="caution">
    <text evidence="3">The sequence shown here is derived from an EMBL/GenBank/DDBJ whole genome shotgun (WGS) entry which is preliminary data.</text>
</comment>
<evidence type="ECO:0000256" key="1">
    <source>
        <dbReference type="SAM" id="MobiDB-lite"/>
    </source>
</evidence>
<feature type="region of interest" description="Disordered" evidence="1">
    <location>
        <begin position="1"/>
        <end position="55"/>
    </location>
</feature>
<protein>
    <recommendedName>
        <fullName evidence="2">MYB-CC type transcription factor LHEQLE-containing domain-containing protein</fullName>
    </recommendedName>
</protein>
<dbReference type="EMBL" id="JAQQAF010000001">
    <property type="protein sequence ID" value="KAJ8509784.1"/>
    <property type="molecule type" value="Genomic_DNA"/>
</dbReference>
<proteinExistence type="predicted"/>
<evidence type="ECO:0000313" key="3">
    <source>
        <dbReference type="EMBL" id="KAJ8509784.1"/>
    </source>
</evidence>
<dbReference type="Proteomes" id="UP001222027">
    <property type="component" value="Unassembled WGS sequence"/>
</dbReference>